<dbReference type="AlphaFoldDB" id="A0A6C0ILI4"/>
<dbReference type="PANTHER" id="PTHR10535">
    <property type="entry name" value="DNA-DIRECTED RNA POLYMERASES I, II, AND III SUBUNIT RPABC1"/>
    <property type="match status" value="1"/>
</dbReference>
<dbReference type="GO" id="GO:0005666">
    <property type="term" value="C:RNA polymerase III complex"/>
    <property type="evidence" value="ECO:0007669"/>
    <property type="project" value="TreeGrafter"/>
</dbReference>
<dbReference type="GO" id="GO:0005665">
    <property type="term" value="C:RNA polymerase II, core complex"/>
    <property type="evidence" value="ECO:0007669"/>
    <property type="project" value="TreeGrafter"/>
</dbReference>
<name>A0A6C0ILI4_9ZZZZ</name>
<dbReference type="InterPro" id="IPR000783">
    <property type="entry name" value="RNA_pol_subH/Rpb5_C"/>
</dbReference>
<protein>
    <recommendedName>
        <fullName evidence="2">RNA polymerase subunit H/Rpb5 C-terminal domain-containing protein</fullName>
    </recommendedName>
</protein>
<dbReference type="InterPro" id="IPR014381">
    <property type="entry name" value="Arch_Rpo5/euc_Rpb5"/>
</dbReference>
<feature type="domain" description="RNA polymerase subunit H/Rpb5 C-terminal" evidence="2">
    <location>
        <begin position="117"/>
        <end position="190"/>
    </location>
</feature>
<dbReference type="Pfam" id="PF01191">
    <property type="entry name" value="RNA_pol_Rpb5_C"/>
    <property type="match status" value="1"/>
</dbReference>
<dbReference type="EMBL" id="MN740207">
    <property type="protein sequence ID" value="QHT93355.1"/>
    <property type="molecule type" value="Genomic_DNA"/>
</dbReference>
<proteinExistence type="predicted"/>
<accession>A0A6C0ILI4</accession>
<keyword evidence="1" id="KW-0804">Transcription</keyword>
<dbReference type="InterPro" id="IPR035913">
    <property type="entry name" value="RPB5-like_sf"/>
</dbReference>
<evidence type="ECO:0000256" key="1">
    <source>
        <dbReference type="ARBA" id="ARBA00023163"/>
    </source>
</evidence>
<dbReference type="Gene3D" id="3.90.940.20">
    <property type="entry name" value="RPB5-like RNA polymerase subunit"/>
    <property type="match status" value="1"/>
</dbReference>
<dbReference type="GO" id="GO:0042797">
    <property type="term" value="P:tRNA transcription by RNA polymerase III"/>
    <property type="evidence" value="ECO:0007669"/>
    <property type="project" value="TreeGrafter"/>
</dbReference>
<dbReference type="SUPFAM" id="SSF55287">
    <property type="entry name" value="RPB5-like RNA polymerase subunit"/>
    <property type="match status" value="1"/>
</dbReference>
<dbReference type="GO" id="GO:0003677">
    <property type="term" value="F:DNA binding"/>
    <property type="evidence" value="ECO:0007669"/>
    <property type="project" value="InterPro"/>
</dbReference>
<dbReference type="GO" id="GO:0006366">
    <property type="term" value="P:transcription by RNA polymerase II"/>
    <property type="evidence" value="ECO:0007669"/>
    <property type="project" value="TreeGrafter"/>
</dbReference>
<sequence>MEKQGYDISEYEHNSMTETNAKYSNNQLDMLFDSSKDEDVKIRKTYVNFHIDKALRPAYIHDIIEDLFNVEELLTKDDTLVLVTKDDPHDTIINALRHIWEKDGYFVIILNIKRLQYNILEHSIVPPHRIIKDNEIIDVKKRFNINKVTEFPDISRFDPIALAIGMRPGDICEIIRPSKTSITGVYYRICV</sequence>
<reference evidence="3" key="1">
    <citation type="journal article" date="2020" name="Nature">
        <title>Giant virus diversity and host interactions through global metagenomics.</title>
        <authorList>
            <person name="Schulz F."/>
            <person name="Roux S."/>
            <person name="Paez-Espino D."/>
            <person name="Jungbluth S."/>
            <person name="Walsh D.A."/>
            <person name="Denef V.J."/>
            <person name="McMahon K.D."/>
            <person name="Konstantinidis K.T."/>
            <person name="Eloe-Fadrosh E.A."/>
            <person name="Kyrpides N.C."/>
            <person name="Woyke T."/>
        </authorList>
    </citation>
    <scope>NUCLEOTIDE SEQUENCE</scope>
    <source>
        <strain evidence="3">GVMAG-M-3300024252-29</strain>
    </source>
</reference>
<dbReference type="GO" id="GO:0006362">
    <property type="term" value="P:transcription elongation by RNA polymerase I"/>
    <property type="evidence" value="ECO:0007669"/>
    <property type="project" value="TreeGrafter"/>
</dbReference>
<dbReference type="GO" id="GO:0003899">
    <property type="term" value="F:DNA-directed RNA polymerase activity"/>
    <property type="evidence" value="ECO:0007669"/>
    <property type="project" value="InterPro"/>
</dbReference>
<organism evidence="3">
    <name type="scientific">viral metagenome</name>
    <dbReference type="NCBI Taxonomy" id="1070528"/>
    <lineage>
        <taxon>unclassified sequences</taxon>
        <taxon>metagenomes</taxon>
        <taxon>organismal metagenomes</taxon>
    </lineage>
</organism>
<evidence type="ECO:0000259" key="2">
    <source>
        <dbReference type="Pfam" id="PF01191"/>
    </source>
</evidence>
<evidence type="ECO:0000313" key="3">
    <source>
        <dbReference type="EMBL" id="QHT93355.1"/>
    </source>
</evidence>
<dbReference type="GO" id="GO:0005736">
    <property type="term" value="C:RNA polymerase I complex"/>
    <property type="evidence" value="ECO:0007669"/>
    <property type="project" value="TreeGrafter"/>
</dbReference>
<dbReference type="PIRSF" id="PIRSF000747">
    <property type="entry name" value="RPB5"/>
    <property type="match status" value="1"/>
</dbReference>
<dbReference type="PANTHER" id="PTHR10535:SF0">
    <property type="entry name" value="DNA-DIRECTED RNA POLYMERASES I, II, AND III SUBUNIT RPABC1"/>
    <property type="match status" value="1"/>
</dbReference>